<feature type="compositionally biased region" description="Polar residues" evidence="1">
    <location>
        <begin position="77"/>
        <end position="87"/>
    </location>
</feature>
<feature type="region of interest" description="Disordered" evidence="1">
    <location>
        <begin position="60"/>
        <end position="87"/>
    </location>
</feature>
<dbReference type="Proteomes" id="UP000215005">
    <property type="component" value="Chromosome"/>
</dbReference>
<proteinExistence type="predicted"/>
<reference evidence="2 3" key="1">
    <citation type="submission" date="2017-08" db="EMBL/GenBank/DDBJ databases">
        <title>The complete genome sequence of Nocardiopsis gilva YIM 90087.</title>
        <authorList>
            <person name="Yin M."/>
            <person name="Tang S."/>
        </authorList>
    </citation>
    <scope>NUCLEOTIDE SEQUENCE [LARGE SCALE GENOMIC DNA]</scope>
    <source>
        <strain evidence="2 3">YIM 90087</strain>
    </source>
</reference>
<gene>
    <name evidence="2" type="ORF">CDO52_07110</name>
</gene>
<keyword evidence="3" id="KW-1185">Reference proteome</keyword>
<evidence type="ECO:0000313" key="2">
    <source>
        <dbReference type="EMBL" id="ASU82584.1"/>
    </source>
</evidence>
<evidence type="ECO:0000256" key="1">
    <source>
        <dbReference type="SAM" id="MobiDB-lite"/>
    </source>
</evidence>
<accession>A0A223S385</accession>
<name>A0A223S385_9ACTN</name>
<organism evidence="2 3">
    <name type="scientific">Nocardiopsis gilva YIM 90087</name>
    <dbReference type="NCBI Taxonomy" id="1235441"/>
    <lineage>
        <taxon>Bacteria</taxon>
        <taxon>Bacillati</taxon>
        <taxon>Actinomycetota</taxon>
        <taxon>Actinomycetes</taxon>
        <taxon>Streptosporangiales</taxon>
        <taxon>Nocardiopsidaceae</taxon>
        <taxon>Nocardiopsis</taxon>
    </lineage>
</organism>
<dbReference type="AlphaFoldDB" id="A0A223S385"/>
<dbReference type="KEGG" id="ngv:CDO52_07110"/>
<dbReference type="RefSeq" id="WP_017620005.1">
    <property type="nucleotide sequence ID" value="NZ_ANBG01000289.1"/>
</dbReference>
<protein>
    <submittedName>
        <fullName evidence="2">Uncharacterized protein</fullName>
    </submittedName>
</protein>
<evidence type="ECO:0000313" key="3">
    <source>
        <dbReference type="Proteomes" id="UP000215005"/>
    </source>
</evidence>
<dbReference type="EMBL" id="CP022753">
    <property type="protein sequence ID" value="ASU82584.1"/>
    <property type="molecule type" value="Genomic_DNA"/>
</dbReference>
<sequence length="87" mass="8823">MAGRQRWAAAGTAGMVVMVLCAGSLPPSWEEMGAIAAHAAEMCSRTGVIAGGSGHWIDGTKVRPGGVAEPEIGPDDPTTQLGYDTLA</sequence>